<feature type="domain" description="Centrosomal protein CEP104 N-terminal" evidence="2">
    <location>
        <begin position="42"/>
        <end position="151"/>
    </location>
</feature>
<reference evidence="4 5" key="1">
    <citation type="submission" date="2016-06" db="EMBL/GenBank/DDBJ databases">
        <authorList>
            <consortium name="Pathogen Informatics"/>
        </authorList>
    </citation>
    <scope>NUCLEOTIDE SEQUENCE [LARGE SCALE GENOMIC DNA]</scope>
    <source>
        <strain evidence="4">PmlGA01</strain>
    </source>
</reference>
<dbReference type="Gene3D" id="1.25.10.10">
    <property type="entry name" value="Leucine-rich Repeat Variant"/>
    <property type="match status" value="1"/>
</dbReference>
<feature type="region of interest" description="Disordered" evidence="1">
    <location>
        <begin position="629"/>
        <end position="648"/>
    </location>
</feature>
<protein>
    <recommendedName>
        <fullName evidence="6">TOG domain-containing protein</fullName>
    </recommendedName>
</protein>
<name>A0A1C3L337_PLAMA</name>
<dbReference type="Proteomes" id="UP000219799">
    <property type="component" value="Chromosome 14"/>
</dbReference>
<dbReference type="EMBL" id="LT594502">
    <property type="protein sequence ID" value="SBT80992.1"/>
    <property type="molecule type" value="Genomic_DNA"/>
</dbReference>
<dbReference type="InterPro" id="IPR016024">
    <property type="entry name" value="ARM-type_fold"/>
</dbReference>
<evidence type="ECO:0008006" key="6">
    <source>
        <dbReference type="Google" id="ProtNLM"/>
    </source>
</evidence>
<dbReference type="PANTHER" id="PTHR13371:SF0">
    <property type="entry name" value="CENTROSOMAL PROTEIN OF 104 KDA"/>
    <property type="match status" value="1"/>
</dbReference>
<feature type="region of interest" description="Disordered" evidence="1">
    <location>
        <begin position="787"/>
        <end position="815"/>
    </location>
</feature>
<dbReference type="Pfam" id="PF21038">
    <property type="entry name" value="CEP104_N"/>
    <property type="match status" value="1"/>
</dbReference>
<evidence type="ECO:0000256" key="1">
    <source>
        <dbReference type="SAM" id="MobiDB-lite"/>
    </source>
</evidence>
<dbReference type="SUPFAM" id="SSF49785">
    <property type="entry name" value="Galactose-binding domain-like"/>
    <property type="match status" value="1"/>
</dbReference>
<dbReference type="SUPFAM" id="SSF48371">
    <property type="entry name" value="ARM repeat"/>
    <property type="match status" value="1"/>
</dbReference>
<dbReference type="InterPro" id="IPR052607">
    <property type="entry name" value="CEP104-like"/>
</dbReference>
<proteinExistence type="predicted"/>
<accession>A0A1C3L337</accession>
<dbReference type="GO" id="GO:0005929">
    <property type="term" value="C:cilium"/>
    <property type="evidence" value="ECO:0007669"/>
    <property type="project" value="TreeGrafter"/>
</dbReference>
<dbReference type="Pfam" id="PF21039">
    <property type="entry name" value="CEP104_ZnF"/>
    <property type="match status" value="1"/>
</dbReference>
<gene>
    <name evidence="4" type="primary">PmlGA01_140049200</name>
    <name evidence="4" type="ORF">PMLGA01_140049200</name>
</gene>
<dbReference type="VEuPathDB" id="PlasmoDB:PmUG01_14065600"/>
<dbReference type="InterPro" id="IPR048739">
    <property type="entry name" value="CEP104_N"/>
</dbReference>
<evidence type="ECO:0000259" key="3">
    <source>
        <dbReference type="Pfam" id="PF21039"/>
    </source>
</evidence>
<dbReference type="AlphaFoldDB" id="A0A1C3L337"/>
<evidence type="ECO:0000313" key="4">
    <source>
        <dbReference type="EMBL" id="SBT80992.1"/>
    </source>
</evidence>
<sequence length="948" mass="112171">MLSKDRDNSKLKYNILSISSNDKDHDVTYLLKNTDVEIYKPWLSEQNCTYPQEFILQIKPAKIKYLEFLSHEYAISRKIEIYISNNNKDFLKAGFFRFNDNASTNYCAKELKYVYLPCSMKCTFVKLRLHSPYHNYLNVHSQIGLYYINIIPEDISLNIISEANTFLKLTSSANKKNKNYNDIKVNNKKALLRKREVTTYSSNLTDNNAAQHFTEEVRLESFKRSYSKCDINKISSLYETLENKIKCFEKIKGECVAKEEFNTANELKKIVNIFISLKNVITFIKGKKKKYVREENYGKAKRLKEKEIKIKIIIKNIEELNIINNCSRKWYYEWLVLYYKELEYYEKEINKIMSNENIKKNSALFDNHKNDNDNDVDLNNILLFICSDNEKKREMGFDLAYKPFEDRDKKYKNFWLNNLESLCLIIKRGISDPYYNIFIKSVVTLEKMLNKFQDYFLKLDNRHDDHFNDKNIKYLKHIISSLLKRLDDSNLDVVDICIKTIMMMLHNNFTSFKNVFSIILSMLFYFFSADVTSEINEKIIVSLMSFYYSLINKYYTSVKNDINLKKVLEIISLFLEVDLESIKQTSLDFFVNIYNTVENRNELFEEFLLNVSYDTKNLILNRVNQEEKENTKTLKNANDEKNENENEKPKKHCLFINNDELLKKNSYLNNNYLNIKEFTSFEHNTEKIDENENVSIGVIRNNNTENCTALNISMKDNRLVDKNSKLTFVENSHLKKEKCPSEIQELQDNSTTENKEYEKVQMVAVNKMKTTETDLITISSLHKKEAPINEQVKRESSTKHEEKLTNKSEDVEDSTKIDDEYDETNVPSFTCKYCFKYDEAFTEIGLEKHWIKKCPMLCTCPNCFLIVELVVIYDHFLSECSHNHMYTPCEYCNKIVKKNLLDSHVMNECNGKKTEYLSCYYCSLCIESFDIDIWRAHFLSCSKNPRLQ</sequence>
<feature type="domain" description="Centrosomal protein CEP104 Zn finger" evidence="3">
    <location>
        <begin position="830"/>
        <end position="938"/>
    </location>
</feature>
<dbReference type="InterPro" id="IPR011989">
    <property type="entry name" value="ARM-like"/>
</dbReference>
<evidence type="ECO:0000313" key="5">
    <source>
        <dbReference type="Proteomes" id="UP000219799"/>
    </source>
</evidence>
<organism evidence="4 5">
    <name type="scientific">Plasmodium malariae</name>
    <dbReference type="NCBI Taxonomy" id="5858"/>
    <lineage>
        <taxon>Eukaryota</taxon>
        <taxon>Sar</taxon>
        <taxon>Alveolata</taxon>
        <taxon>Apicomplexa</taxon>
        <taxon>Aconoidasida</taxon>
        <taxon>Haemosporida</taxon>
        <taxon>Plasmodiidae</taxon>
        <taxon>Plasmodium</taxon>
        <taxon>Plasmodium (Plasmodium)</taxon>
    </lineage>
</organism>
<dbReference type="PANTHER" id="PTHR13371">
    <property type="entry name" value="GLYCINE-, GLUTAMATE-, THIENYLCYCLOHEXYLPIPERIDINE-BINDING PROTEIN"/>
    <property type="match status" value="1"/>
</dbReference>
<dbReference type="InterPro" id="IPR008979">
    <property type="entry name" value="Galactose-bd-like_sf"/>
</dbReference>
<evidence type="ECO:0000259" key="2">
    <source>
        <dbReference type="Pfam" id="PF21038"/>
    </source>
</evidence>
<dbReference type="InterPro" id="IPR048738">
    <property type="entry name" value="CEP104_Znf"/>
</dbReference>